<organism evidence="8">
    <name type="scientific">Caenorhabditis brenneri</name>
    <name type="common">Nematode worm</name>
    <dbReference type="NCBI Taxonomy" id="135651"/>
    <lineage>
        <taxon>Eukaryota</taxon>
        <taxon>Metazoa</taxon>
        <taxon>Ecdysozoa</taxon>
        <taxon>Nematoda</taxon>
        <taxon>Chromadorea</taxon>
        <taxon>Rhabditida</taxon>
        <taxon>Rhabditina</taxon>
        <taxon>Rhabditomorpha</taxon>
        <taxon>Rhabditoidea</taxon>
        <taxon>Rhabditidae</taxon>
        <taxon>Peloderinae</taxon>
        <taxon>Caenorhabditis</taxon>
    </lineage>
</organism>
<keyword evidence="8" id="KW-1185">Reference proteome</keyword>
<dbReference type="GO" id="GO:0007606">
    <property type="term" value="P:sensory perception of chemical stimulus"/>
    <property type="evidence" value="ECO:0007669"/>
    <property type="project" value="UniProtKB-UniRule"/>
</dbReference>
<dbReference type="eggNOG" id="ENOG502TFQS">
    <property type="taxonomic scope" value="Eukaryota"/>
</dbReference>
<evidence type="ECO:0000313" key="8">
    <source>
        <dbReference type="Proteomes" id="UP000008068"/>
    </source>
</evidence>
<dbReference type="PANTHER" id="PTHR31552">
    <property type="entry name" value="SERPENTINE RECEPTOR CLASS GAMMA"/>
    <property type="match status" value="1"/>
</dbReference>
<evidence type="ECO:0000256" key="4">
    <source>
        <dbReference type="ARBA" id="ARBA00022989"/>
    </source>
</evidence>
<feature type="transmembrane region" description="Helical" evidence="6">
    <location>
        <begin position="246"/>
        <end position="270"/>
    </location>
</feature>
<accession>G0N8K2</accession>
<comment type="subcellular location">
    <subcellularLocation>
        <location evidence="1">Membrane</location>
        <topology evidence="1">Multi-pass membrane protein</topology>
    </subcellularLocation>
</comment>
<feature type="transmembrane region" description="Helical" evidence="6">
    <location>
        <begin position="83"/>
        <end position="105"/>
    </location>
</feature>
<evidence type="ECO:0000313" key="7">
    <source>
        <dbReference type="EMBL" id="EGT55234.1"/>
    </source>
</evidence>
<feature type="transmembrane region" description="Helical" evidence="6">
    <location>
        <begin position="179"/>
        <end position="202"/>
    </location>
</feature>
<feature type="transmembrane region" description="Helical" evidence="6">
    <location>
        <begin position="214"/>
        <end position="240"/>
    </location>
</feature>
<dbReference type="PRINTS" id="PR00698">
    <property type="entry name" value="TMPROTEINSRG"/>
</dbReference>
<feature type="transmembrane region" description="Helical" evidence="6">
    <location>
        <begin position="126"/>
        <end position="144"/>
    </location>
</feature>
<reference evidence="8" key="1">
    <citation type="submission" date="2011-07" db="EMBL/GenBank/DDBJ databases">
        <authorList>
            <consortium name="Caenorhabditis brenneri Sequencing and Analysis Consortium"/>
            <person name="Wilson R.K."/>
        </authorList>
    </citation>
    <scope>NUCLEOTIDE SEQUENCE [LARGE SCALE GENOMIC DNA]</scope>
    <source>
        <strain evidence="8">PB2801</strain>
    </source>
</reference>
<proteinExistence type="inferred from homology"/>
<feature type="transmembrane region" description="Helical" evidence="6">
    <location>
        <begin position="6"/>
        <end position="29"/>
    </location>
</feature>
<keyword evidence="5 6" id="KW-0472">Membrane</keyword>
<feature type="transmembrane region" description="Helical" evidence="6">
    <location>
        <begin position="41"/>
        <end position="63"/>
    </location>
</feature>
<evidence type="ECO:0000256" key="5">
    <source>
        <dbReference type="ARBA" id="ARBA00023136"/>
    </source>
</evidence>
<dbReference type="Pfam" id="PF02118">
    <property type="entry name" value="Srg"/>
    <property type="match status" value="1"/>
</dbReference>
<keyword evidence="4 6" id="KW-1133">Transmembrane helix</keyword>
<evidence type="ECO:0000256" key="3">
    <source>
        <dbReference type="ARBA" id="ARBA00022692"/>
    </source>
</evidence>
<dbReference type="OrthoDB" id="5782717at2759"/>
<dbReference type="STRING" id="135651.G0N8K2"/>
<dbReference type="OMA" id="AMSYHMA"/>
<dbReference type="GO" id="GO:0004888">
    <property type="term" value="F:transmembrane signaling receptor activity"/>
    <property type="evidence" value="ECO:0007669"/>
    <property type="project" value="InterPro"/>
</dbReference>
<gene>
    <name evidence="7" type="ORF">CAEBREN_13152</name>
</gene>
<dbReference type="GO" id="GO:0016020">
    <property type="term" value="C:membrane"/>
    <property type="evidence" value="ECO:0007669"/>
    <property type="project" value="UniProtKB-SubCell"/>
</dbReference>
<dbReference type="EMBL" id="GL379850">
    <property type="protein sequence ID" value="EGT55234.1"/>
    <property type="molecule type" value="Genomic_DNA"/>
</dbReference>
<evidence type="ECO:0000256" key="1">
    <source>
        <dbReference type="ARBA" id="ARBA00004141"/>
    </source>
</evidence>
<evidence type="ECO:0000256" key="6">
    <source>
        <dbReference type="RuleBase" id="RU280813"/>
    </source>
</evidence>
<evidence type="ECO:0000256" key="2">
    <source>
        <dbReference type="ARBA" id="ARBA00005692"/>
    </source>
</evidence>
<comment type="similarity">
    <text evidence="2 6">Belongs to the nematode receptor-like protein srg family.</text>
</comment>
<keyword evidence="3 6" id="KW-0812">Transmembrane</keyword>
<dbReference type="PANTHER" id="PTHR31552:SF13">
    <property type="entry name" value="SERPENTINE RECEPTOR CLASS GAMMA"/>
    <property type="match status" value="1"/>
</dbReference>
<name>G0N8K2_CAEBE</name>
<dbReference type="AlphaFoldDB" id="G0N8K2"/>
<dbReference type="InterPro" id="IPR000609">
    <property type="entry name" value="7TM_GPCR_serpentine_rcpt_Srg"/>
</dbReference>
<sequence length="303" mass="34972">MSLGPLLAFCIALLYGIPSLFLYFTSIYIIIKYQKVFDSSFFTMFIYDGIMNLFTYFVGFYMMRLSSITCYDCLLYPIYRNAAAYFPMNFLTAMSYHMAYVQYTTTALISLNRLTVLWRYTFFEPFWKQYTWLFMGFVFMAPFADTHRCFYYKTDIVFDEDTNSYGLLSEMPITLNFQYLIPAMVIISVTSIVLNVTCFLKVKKINTQKRNKAEFNFVIIMCITCVVQALGCGLSVARIYMAEKKIAILLAAILPFVSDGLTLVQPWLLVSFSNAMRGKIKQMIGIHEGTLPQGSLMVRSLTN</sequence>
<dbReference type="InParanoid" id="G0N8K2"/>
<dbReference type="HOGENOM" id="CLU_069704_1_1_1"/>
<dbReference type="Proteomes" id="UP000008068">
    <property type="component" value="Unassembled WGS sequence"/>
</dbReference>
<dbReference type="FunCoup" id="G0N8K2">
    <property type="interactions" value="6"/>
</dbReference>
<protein>
    <recommendedName>
        <fullName evidence="6">Serpentine receptor class gamma</fullName>
    </recommendedName>
</protein>